<keyword evidence="2" id="KW-1185">Reference proteome</keyword>
<accession>A0A089NZ49</accession>
<dbReference type="Proteomes" id="UP000029492">
    <property type="component" value="Chromosome"/>
</dbReference>
<name>A0A089NZ49_9HYPH</name>
<dbReference type="EMBL" id="CP003811">
    <property type="protein sequence ID" value="AIQ93246.1"/>
    <property type="molecule type" value="Genomic_DNA"/>
</dbReference>
<dbReference type="KEGG" id="mor:MOC_5491"/>
<dbReference type="HOGENOM" id="CLU_3081733_0_0_5"/>
<gene>
    <name evidence="1" type="ORF">MOC_5491</name>
</gene>
<evidence type="ECO:0000313" key="1">
    <source>
        <dbReference type="EMBL" id="AIQ93246.1"/>
    </source>
</evidence>
<sequence>MVISLRAISCSRARSAISRSRLAGLDLLARDVAPVRAHYEASIPPYHPGGHS</sequence>
<evidence type="ECO:0000313" key="2">
    <source>
        <dbReference type="Proteomes" id="UP000029492"/>
    </source>
</evidence>
<proteinExistence type="predicted"/>
<dbReference type="AlphaFoldDB" id="A0A089NZ49"/>
<protein>
    <submittedName>
        <fullName evidence="1">Protein of unassigned function</fullName>
    </submittedName>
</protein>
<organism evidence="1 2">
    <name type="scientific">Methylobacterium oryzae CBMB20</name>
    <dbReference type="NCBI Taxonomy" id="693986"/>
    <lineage>
        <taxon>Bacteria</taxon>
        <taxon>Pseudomonadati</taxon>
        <taxon>Pseudomonadota</taxon>
        <taxon>Alphaproteobacteria</taxon>
        <taxon>Hyphomicrobiales</taxon>
        <taxon>Methylobacteriaceae</taxon>
        <taxon>Methylobacterium</taxon>
    </lineage>
</organism>
<reference evidence="1 2" key="1">
    <citation type="journal article" date="2014" name="PLoS ONE">
        <title>Genome Information of Methylobacterium oryzae, a Plant-Probiotic Methylotroph in the Phyllosphere.</title>
        <authorList>
            <person name="Kwak M.J."/>
            <person name="Jeong H."/>
            <person name="Madhaiyan M."/>
            <person name="Lee Y."/>
            <person name="Sa T.M."/>
            <person name="Oh T.K."/>
            <person name="Kim J.F."/>
        </authorList>
    </citation>
    <scope>NUCLEOTIDE SEQUENCE [LARGE SCALE GENOMIC DNA]</scope>
    <source>
        <strain evidence="1 2">CBMB20</strain>
    </source>
</reference>